<dbReference type="GO" id="GO:0016773">
    <property type="term" value="F:phosphotransferase activity, alcohol group as acceptor"/>
    <property type="evidence" value="ECO:0007669"/>
    <property type="project" value="InterPro"/>
</dbReference>
<dbReference type="HOGENOM" id="CLU_061172_2_1_11"/>
<evidence type="ECO:0000313" key="2">
    <source>
        <dbReference type="Proteomes" id="UP000028492"/>
    </source>
</evidence>
<evidence type="ECO:0008006" key="3">
    <source>
        <dbReference type="Google" id="ProtNLM"/>
    </source>
</evidence>
<dbReference type="InterPro" id="IPR011009">
    <property type="entry name" value="Kinase-like_dom_sf"/>
</dbReference>
<dbReference type="KEGG" id="aja:AJAP_34290"/>
<dbReference type="eggNOG" id="COG3570">
    <property type="taxonomic scope" value="Bacteria"/>
</dbReference>
<dbReference type="Pfam" id="PF04655">
    <property type="entry name" value="APH_6_hur"/>
    <property type="match status" value="1"/>
</dbReference>
<dbReference type="Proteomes" id="UP000028492">
    <property type="component" value="Chromosome"/>
</dbReference>
<dbReference type="EMBL" id="CP008953">
    <property type="protein sequence ID" value="AIG79665.1"/>
    <property type="molecule type" value="Genomic_DNA"/>
</dbReference>
<protein>
    <recommendedName>
        <fullName evidence="3">Aminoglycoside phosphotransferase</fullName>
    </recommendedName>
</protein>
<keyword evidence="2" id="KW-1185">Reference proteome</keyword>
<dbReference type="RefSeq" id="WP_038519072.1">
    <property type="nucleotide sequence ID" value="NZ_CP008953.1"/>
</dbReference>
<proteinExistence type="predicted"/>
<sequence length="303" mass="33380">MTGFKIPPKFLDRAADLGPGAAEWLDSLPFLAEKYTAKWQLEYDGEAMHGFVGVAQPVRRTDGSPAILKLGWPHEESDDEPLALSTWAGQGAVLMYDNVPEDGVLLLERLDATRSLETEPIQEAVETVGALARRLAVPAPEALQRSLREEAAELVTELPETWSELGEPFERKYLDAAVEICVNLGPEAGELMVNEDLHFENVLAGTREPWLVIDPKPLSGDLEFGAISILWNRAEESTMDDKLKWFCAAAGVDAERARAWTLVRAVQNWTWLYEDLAEGASPETIAEDPAYAAVPGIAAWALR</sequence>
<gene>
    <name evidence="1" type="ORF">AJAP_34290</name>
</gene>
<name>A0A075V9X5_9PSEU</name>
<dbReference type="GO" id="GO:0019748">
    <property type="term" value="P:secondary metabolic process"/>
    <property type="evidence" value="ECO:0007669"/>
    <property type="project" value="InterPro"/>
</dbReference>
<organism evidence="1 2">
    <name type="scientific">Amycolatopsis japonica</name>
    <dbReference type="NCBI Taxonomy" id="208439"/>
    <lineage>
        <taxon>Bacteria</taxon>
        <taxon>Bacillati</taxon>
        <taxon>Actinomycetota</taxon>
        <taxon>Actinomycetes</taxon>
        <taxon>Pseudonocardiales</taxon>
        <taxon>Pseudonocardiaceae</taxon>
        <taxon>Amycolatopsis</taxon>
        <taxon>Amycolatopsis japonica group</taxon>
    </lineage>
</organism>
<accession>A0A075V9X5</accession>
<evidence type="ECO:0000313" key="1">
    <source>
        <dbReference type="EMBL" id="AIG79665.1"/>
    </source>
</evidence>
<dbReference type="InterPro" id="IPR006748">
    <property type="entry name" value="NH2Glyco/OHUrea_AB-resist_kin"/>
</dbReference>
<dbReference type="AlphaFoldDB" id="A0A075V9X5"/>
<reference evidence="1 2" key="1">
    <citation type="journal article" date="2014" name="J. Biotechnol.">
        <title>Complete genome sequence of the actinobacterium Amycolatopsis japonica MG417-CF17(T) (=DSM 44213T) producing (S,S)-N,N'-ethylenediaminedisuccinic acid.</title>
        <authorList>
            <person name="Stegmann E."/>
            <person name="Albersmeier A."/>
            <person name="Spohn M."/>
            <person name="Gert H."/>
            <person name="Weber T."/>
            <person name="Wohlleben W."/>
            <person name="Kalinowski J."/>
            <person name="Ruckert C."/>
        </authorList>
    </citation>
    <scope>NUCLEOTIDE SEQUENCE [LARGE SCALE GENOMIC DNA]</scope>
    <source>
        <strain evidence="2">MG417-CF17 (DSM 44213)</strain>
    </source>
</reference>
<dbReference type="SUPFAM" id="SSF56112">
    <property type="entry name" value="Protein kinase-like (PK-like)"/>
    <property type="match status" value="1"/>
</dbReference>
<dbReference type="STRING" id="208439.AJAP_34290"/>